<keyword evidence="6 9" id="KW-0460">Magnesium</keyword>
<dbReference type="CDD" id="cd04164">
    <property type="entry name" value="trmE"/>
    <property type="match status" value="1"/>
</dbReference>
<keyword evidence="9" id="KW-0963">Cytoplasm</keyword>
<sequence>MPLPPLGDTIAAIATAPGVGAVGIVRLSGPESYAVAERLFAPRSGAPVAALPPGRVVYGRIVDAATDETVDEALLLTFRAPHSYTGEDVLELQTHGGPAVLRRVLDLCTAHGARLAGPGEFTLRAFLSGRLDLVQAEAVLDLVNAQSDSARRNAALGLSKALTEQLGLIQDDITRVYGDIQAVFDYPDEGVPEAAFQAPLERALGRVRGLLSTARAGRVAQRGARLALIGRPNAGKSSLLNALLGYRRSIVSSTPGTTRDYLEAPVDILGVPVTAVDTAGIRDTGDAVEASGVEAAKEIAEHADLGLLLLDSSTPLAPDDRALVGELSPARLLVVASKSDLPPAWDPCAAQRELGVGPVLRVSAATGEGLGALKEAIRERLVGDAGGSALWLTNERHIAALEAVREHLERAKAAPDDLAALDLEDALKTLGELTGRGEVAEETLAHIFANFCVGK</sequence>
<keyword evidence="13" id="KW-1185">Reference proteome</keyword>
<evidence type="ECO:0000256" key="6">
    <source>
        <dbReference type="ARBA" id="ARBA00022842"/>
    </source>
</evidence>
<dbReference type="InterPro" id="IPR018948">
    <property type="entry name" value="GTP-bd_TrmE_N"/>
</dbReference>
<evidence type="ECO:0000256" key="2">
    <source>
        <dbReference type="ARBA" id="ARBA00022694"/>
    </source>
</evidence>
<keyword evidence="2 9" id="KW-0819">tRNA processing</keyword>
<feature type="binding site" evidence="9">
    <location>
        <position position="130"/>
    </location>
    <ligand>
        <name>(6S)-5-formyl-5,6,7,8-tetrahydrofolate</name>
        <dbReference type="ChEBI" id="CHEBI:57457"/>
    </ligand>
</feature>
<feature type="binding site" evidence="9">
    <location>
        <position position="455"/>
    </location>
    <ligand>
        <name>(6S)-5-formyl-5,6,7,8-tetrahydrofolate</name>
        <dbReference type="ChEBI" id="CHEBI:57457"/>
    </ligand>
</feature>
<evidence type="ECO:0000256" key="1">
    <source>
        <dbReference type="ARBA" id="ARBA00011043"/>
    </source>
</evidence>
<dbReference type="GO" id="GO:0042802">
    <property type="term" value="F:identical protein binding"/>
    <property type="evidence" value="ECO:0007669"/>
    <property type="project" value="UniProtKB-ARBA"/>
</dbReference>
<dbReference type="Gene3D" id="3.40.50.300">
    <property type="entry name" value="P-loop containing nucleotide triphosphate hydrolases"/>
    <property type="match status" value="1"/>
</dbReference>
<dbReference type="Pfam" id="PF01926">
    <property type="entry name" value="MMR_HSR1"/>
    <property type="match status" value="1"/>
</dbReference>
<dbReference type="Pfam" id="PF10396">
    <property type="entry name" value="TrmE_N"/>
    <property type="match status" value="1"/>
</dbReference>
<dbReference type="EMBL" id="CP002049">
    <property type="protein sequence ID" value="ADI14314.1"/>
    <property type="molecule type" value="Genomic_DNA"/>
</dbReference>
<dbReference type="GO" id="GO:0005525">
    <property type="term" value="F:GTP binding"/>
    <property type="evidence" value="ECO:0007669"/>
    <property type="project" value="UniProtKB-UniRule"/>
</dbReference>
<evidence type="ECO:0000313" key="13">
    <source>
        <dbReference type="Proteomes" id="UP000000379"/>
    </source>
</evidence>
<evidence type="ECO:0000256" key="7">
    <source>
        <dbReference type="ARBA" id="ARBA00022958"/>
    </source>
</evidence>
<dbReference type="RefSeq" id="WP_013177685.1">
    <property type="nucleotide sequence ID" value="NC_014221.1"/>
</dbReference>
<feature type="domain" description="TrmE-type G" evidence="11">
    <location>
        <begin position="223"/>
        <end position="382"/>
    </location>
</feature>
<dbReference type="PANTHER" id="PTHR42714:SF2">
    <property type="entry name" value="TRNA MODIFICATION GTPASE GTPBP3, MITOCHONDRIAL"/>
    <property type="match status" value="1"/>
</dbReference>
<feature type="binding site" evidence="9">
    <location>
        <begin position="277"/>
        <end position="280"/>
    </location>
    <ligand>
        <name>GTP</name>
        <dbReference type="ChEBI" id="CHEBI:37565"/>
    </ligand>
</feature>
<dbReference type="EC" id="3.6.-.-" evidence="9"/>
<dbReference type="HOGENOM" id="CLU_019624_4_1_0"/>
<evidence type="ECO:0000256" key="10">
    <source>
        <dbReference type="RuleBase" id="RU003313"/>
    </source>
</evidence>
<feature type="binding site" evidence="9">
    <location>
        <position position="26"/>
    </location>
    <ligand>
        <name>(6S)-5-formyl-5,6,7,8-tetrahydrofolate</name>
        <dbReference type="ChEBI" id="CHEBI:57457"/>
    </ligand>
</feature>
<evidence type="ECO:0000259" key="11">
    <source>
        <dbReference type="PROSITE" id="PS51709"/>
    </source>
</evidence>
<dbReference type="GO" id="GO:0005829">
    <property type="term" value="C:cytosol"/>
    <property type="evidence" value="ECO:0007669"/>
    <property type="project" value="TreeGrafter"/>
</dbReference>
<keyword evidence="3 9" id="KW-0479">Metal-binding</keyword>
<dbReference type="Gene3D" id="3.30.1360.120">
    <property type="entry name" value="Probable tRNA modification gtpase trme, domain 1"/>
    <property type="match status" value="1"/>
</dbReference>
<feature type="binding site" evidence="9">
    <location>
        <position position="237"/>
    </location>
    <ligand>
        <name>Mg(2+)</name>
        <dbReference type="ChEBI" id="CHEBI:18420"/>
    </ligand>
</feature>
<evidence type="ECO:0000256" key="5">
    <source>
        <dbReference type="ARBA" id="ARBA00022801"/>
    </source>
</evidence>
<feature type="binding site" evidence="9">
    <location>
        <position position="91"/>
    </location>
    <ligand>
        <name>(6S)-5-formyl-5,6,7,8-tetrahydrofolate</name>
        <dbReference type="ChEBI" id="CHEBI:57457"/>
    </ligand>
</feature>
<dbReference type="PROSITE" id="PS51709">
    <property type="entry name" value="G_TRME"/>
    <property type="match status" value="1"/>
</dbReference>
<reference evidence="13" key="1">
    <citation type="submission" date="2010-05" db="EMBL/GenBank/DDBJ databases">
        <title>The complete genome of Truepera radiovictris DSM 17093.</title>
        <authorList>
            <consortium name="US DOE Joint Genome Institute (JGI-PGF)"/>
            <person name="Lucas S."/>
            <person name="Copeland A."/>
            <person name="Lapidus A."/>
            <person name="Glavina del Rio T."/>
            <person name="Dalin E."/>
            <person name="Tice H."/>
            <person name="Bruce D."/>
            <person name="Goodwin L."/>
            <person name="Pitluck S."/>
            <person name="Kyrpides N."/>
            <person name="Mavromatis K."/>
            <person name="Ovchinnikova G."/>
            <person name="Munk A.C."/>
            <person name="Detter J.C."/>
            <person name="Han C."/>
            <person name="Tapia R."/>
            <person name="Land M."/>
            <person name="Hauser L."/>
            <person name="Markowitz V."/>
            <person name="Cheng J.-F."/>
            <person name="Hugenholtz P."/>
            <person name="Woyke T."/>
            <person name="Wu D."/>
            <person name="Tindall B."/>
            <person name="Pomrenke H.G."/>
            <person name="Brambilla E."/>
            <person name="Klenk H.-P."/>
            <person name="Eisen J.A."/>
        </authorList>
    </citation>
    <scope>NUCLEOTIDE SEQUENCE [LARGE SCALE GENOMIC DNA]</scope>
    <source>
        <strain evidence="13">DSM 17093 / CIP 108686 / LMG 22925 / RQ-24</strain>
    </source>
</reference>
<dbReference type="InterPro" id="IPR006073">
    <property type="entry name" value="GTP-bd"/>
</dbReference>
<protein>
    <recommendedName>
        <fullName evidence="9">tRNA modification GTPase MnmE</fullName>
        <ecNumber evidence="9">3.6.-.-</ecNumber>
    </recommendedName>
</protein>
<evidence type="ECO:0000256" key="3">
    <source>
        <dbReference type="ARBA" id="ARBA00022723"/>
    </source>
</evidence>
<dbReference type="STRING" id="649638.Trad_1190"/>
<gene>
    <name evidence="9" type="primary">mnmE</name>
    <name evidence="9" type="synonym">trmE</name>
    <name evidence="12" type="ordered locus">Trad_1190</name>
</gene>
<dbReference type="InterPro" id="IPR025867">
    <property type="entry name" value="MnmE_helical"/>
</dbReference>
<dbReference type="SUPFAM" id="SSF52540">
    <property type="entry name" value="P-loop containing nucleoside triphosphate hydrolases"/>
    <property type="match status" value="1"/>
</dbReference>
<dbReference type="HAMAP" id="MF_00379">
    <property type="entry name" value="GTPase_MnmE"/>
    <property type="match status" value="1"/>
</dbReference>
<dbReference type="KEGG" id="tra:Trad_1190"/>
<dbReference type="Pfam" id="PF12631">
    <property type="entry name" value="MnmE_helical"/>
    <property type="match status" value="1"/>
</dbReference>
<dbReference type="NCBIfam" id="TIGR00231">
    <property type="entry name" value="small_GTP"/>
    <property type="match status" value="1"/>
</dbReference>
<feature type="binding site" evidence="9">
    <location>
        <begin position="252"/>
        <end position="258"/>
    </location>
    <ligand>
        <name>GTP</name>
        <dbReference type="ChEBI" id="CHEBI:37565"/>
    </ligand>
</feature>
<dbReference type="GO" id="GO:0030488">
    <property type="term" value="P:tRNA methylation"/>
    <property type="evidence" value="ECO:0007669"/>
    <property type="project" value="TreeGrafter"/>
</dbReference>
<organism evidence="12 13">
    <name type="scientific">Truepera radiovictrix (strain DSM 17093 / CIP 108686 / LMG 22925 / RQ-24)</name>
    <dbReference type="NCBI Taxonomy" id="649638"/>
    <lineage>
        <taxon>Bacteria</taxon>
        <taxon>Thermotogati</taxon>
        <taxon>Deinococcota</taxon>
        <taxon>Deinococci</taxon>
        <taxon>Trueperales</taxon>
        <taxon>Trueperaceae</taxon>
        <taxon>Truepera</taxon>
    </lineage>
</organism>
<dbReference type="InterPro" id="IPR027417">
    <property type="entry name" value="P-loop_NTPase"/>
</dbReference>
<dbReference type="GO" id="GO:0003924">
    <property type="term" value="F:GTPase activity"/>
    <property type="evidence" value="ECO:0007669"/>
    <property type="project" value="UniProtKB-UniRule"/>
</dbReference>
<dbReference type="AlphaFoldDB" id="D7CW51"/>
<reference evidence="12 13" key="2">
    <citation type="journal article" date="2011" name="Stand. Genomic Sci.">
        <title>Complete genome sequence of Truepera radiovictrix type strain (RQ-24).</title>
        <authorList>
            <person name="Ivanova N."/>
            <person name="Rohde C."/>
            <person name="Munk C."/>
            <person name="Nolan M."/>
            <person name="Lucas S."/>
            <person name="Del Rio T.G."/>
            <person name="Tice H."/>
            <person name="Deshpande S."/>
            <person name="Cheng J.F."/>
            <person name="Tapia R."/>
            <person name="Han C."/>
            <person name="Goodwin L."/>
            <person name="Pitluck S."/>
            <person name="Liolios K."/>
            <person name="Mavromatis K."/>
            <person name="Mikhailova N."/>
            <person name="Pati A."/>
            <person name="Chen A."/>
            <person name="Palaniappan K."/>
            <person name="Land M."/>
            <person name="Hauser L."/>
            <person name="Chang Y.J."/>
            <person name="Jeffries C.D."/>
            <person name="Brambilla E."/>
            <person name="Rohde M."/>
            <person name="Goker M."/>
            <person name="Tindall B.J."/>
            <person name="Woyke T."/>
            <person name="Bristow J."/>
            <person name="Eisen J.A."/>
            <person name="Markowitz V."/>
            <person name="Hugenholtz P."/>
            <person name="Kyrpides N.C."/>
            <person name="Klenk H.P."/>
            <person name="Lapidus A."/>
        </authorList>
    </citation>
    <scope>NUCLEOTIDE SEQUENCE [LARGE SCALE GENOMIC DNA]</scope>
    <source>
        <strain evidence="13">DSM 17093 / CIP 108686 / LMG 22925 / RQ-24</strain>
    </source>
</reference>
<dbReference type="CDD" id="cd14858">
    <property type="entry name" value="TrmE_N"/>
    <property type="match status" value="1"/>
</dbReference>
<comment type="function">
    <text evidence="9">Exhibits a very high intrinsic GTPase hydrolysis rate. Involved in the addition of a carboxymethylaminomethyl (cmnm) group at the wobble position (U34) of certain tRNAs, forming tRNA-cmnm(5)s(2)U34.</text>
</comment>
<comment type="subunit">
    <text evidence="9">Homodimer. Heterotetramer of two MnmE and two MnmG subunits.</text>
</comment>
<dbReference type="GO" id="GO:0002098">
    <property type="term" value="P:tRNA wobble uridine modification"/>
    <property type="evidence" value="ECO:0007669"/>
    <property type="project" value="TreeGrafter"/>
</dbReference>
<name>D7CW51_TRURR</name>
<keyword evidence="5 9" id="KW-0378">Hydrolase</keyword>
<dbReference type="InterPro" id="IPR004520">
    <property type="entry name" value="GTPase_MnmE"/>
</dbReference>
<comment type="similarity">
    <text evidence="1 9 10">Belongs to the TRAFAC class TrmE-Era-EngA-EngB-Septin-like GTPase superfamily. TrmE GTPase family.</text>
</comment>
<comment type="subcellular location">
    <subcellularLocation>
        <location evidence="9">Cytoplasm</location>
    </subcellularLocation>
</comment>
<dbReference type="NCBIfam" id="TIGR00450">
    <property type="entry name" value="mnmE_trmE_thdF"/>
    <property type="match status" value="1"/>
</dbReference>
<dbReference type="InterPro" id="IPR027368">
    <property type="entry name" value="MnmE_dom2"/>
</dbReference>
<dbReference type="Proteomes" id="UP000000379">
    <property type="component" value="Chromosome"/>
</dbReference>
<proteinExistence type="inferred from homology"/>
<dbReference type="InterPro" id="IPR027266">
    <property type="entry name" value="TrmE/GcvT-like"/>
</dbReference>
<dbReference type="PANTHER" id="PTHR42714">
    <property type="entry name" value="TRNA MODIFICATION GTPASE GTPBP3"/>
    <property type="match status" value="1"/>
</dbReference>
<evidence type="ECO:0000256" key="8">
    <source>
        <dbReference type="ARBA" id="ARBA00023134"/>
    </source>
</evidence>
<evidence type="ECO:0000313" key="12">
    <source>
        <dbReference type="EMBL" id="ADI14314.1"/>
    </source>
</evidence>
<keyword evidence="8 9" id="KW-0342">GTP-binding</keyword>
<dbReference type="Gene3D" id="1.20.120.430">
    <property type="entry name" value="tRNA modification GTPase MnmE domain 2"/>
    <property type="match status" value="1"/>
</dbReference>
<dbReference type="InterPro" id="IPR005225">
    <property type="entry name" value="Small_GTP-bd"/>
</dbReference>
<dbReference type="GO" id="GO:0046872">
    <property type="term" value="F:metal ion binding"/>
    <property type="evidence" value="ECO:0007669"/>
    <property type="project" value="UniProtKB-KW"/>
</dbReference>
<evidence type="ECO:0000256" key="9">
    <source>
        <dbReference type="HAMAP-Rule" id="MF_00379"/>
    </source>
</evidence>
<keyword evidence="7 9" id="KW-0630">Potassium</keyword>
<dbReference type="InterPro" id="IPR031168">
    <property type="entry name" value="G_TrmE"/>
</dbReference>
<keyword evidence="4 9" id="KW-0547">Nucleotide-binding</keyword>
<feature type="binding site" evidence="9">
    <location>
        <begin position="233"/>
        <end position="238"/>
    </location>
    <ligand>
        <name>GTP</name>
        <dbReference type="ChEBI" id="CHEBI:37565"/>
    </ligand>
</feature>
<accession>D7CW51</accession>
<dbReference type="eggNOG" id="COG0486">
    <property type="taxonomic scope" value="Bacteria"/>
</dbReference>
<dbReference type="FunFam" id="3.30.1360.120:FF:000003">
    <property type="entry name" value="tRNA modification GTPase MnmE"/>
    <property type="match status" value="1"/>
</dbReference>
<evidence type="ECO:0000256" key="4">
    <source>
        <dbReference type="ARBA" id="ARBA00022741"/>
    </source>
</evidence>
<comment type="cofactor">
    <cofactor evidence="9">
        <name>K(+)</name>
        <dbReference type="ChEBI" id="CHEBI:29103"/>
    </cofactor>
    <text evidence="9">Binds 1 potassium ion per subunit.</text>
</comment>
<feature type="binding site" evidence="9">
    <location>
        <position position="258"/>
    </location>
    <ligand>
        <name>Mg(2+)</name>
        <dbReference type="ChEBI" id="CHEBI:18420"/>
    </ligand>
</feature>
<comment type="caution">
    <text evidence="9">Lacks conserved residue(s) required for the propagation of feature annotation.</text>
</comment>
<dbReference type="OrthoDB" id="9805918at2"/>